<evidence type="ECO:0000256" key="8">
    <source>
        <dbReference type="RuleBase" id="RU000673"/>
    </source>
</evidence>
<keyword evidence="11" id="KW-1185">Reference proteome</keyword>
<gene>
    <name evidence="7" type="primary">pth</name>
    <name evidence="10" type="ORF">DEH80_00035</name>
</gene>
<evidence type="ECO:0000256" key="1">
    <source>
        <dbReference type="ARBA" id="ARBA00013260"/>
    </source>
</evidence>
<dbReference type="GO" id="GO:0072344">
    <property type="term" value="P:rescue of stalled ribosome"/>
    <property type="evidence" value="ECO:0007669"/>
    <property type="project" value="UniProtKB-UniRule"/>
</dbReference>
<dbReference type="SUPFAM" id="SSF53178">
    <property type="entry name" value="Peptidyl-tRNA hydrolase-like"/>
    <property type="match status" value="1"/>
</dbReference>
<evidence type="ECO:0000256" key="6">
    <source>
        <dbReference type="ARBA" id="ARBA00050038"/>
    </source>
</evidence>
<evidence type="ECO:0000256" key="4">
    <source>
        <dbReference type="ARBA" id="ARBA00022884"/>
    </source>
</evidence>
<evidence type="ECO:0000313" key="10">
    <source>
        <dbReference type="EMBL" id="PWN57568.1"/>
    </source>
</evidence>
<protein>
    <recommendedName>
        <fullName evidence="6 7">Peptidyl-tRNA hydrolase</fullName>
        <shortName evidence="7">Pth</shortName>
        <ecNumber evidence="1 7">3.1.1.29</ecNumber>
    </recommendedName>
</protein>
<feature type="binding site" evidence="7">
    <location>
        <position position="71"/>
    </location>
    <ligand>
        <name>tRNA</name>
        <dbReference type="ChEBI" id="CHEBI:17843"/>
    </ligand>
</feature>
<dbReference type="PANTHER" id="PTHR17224:SF1">
    <property type="entry name" value="PEPTIDYL-TRNA HYDROLASE"/>
    <property type="match status" value="1"/>
</dbReference>
<comment type="caution">
    <text evidence="10">The sequence shown here is derived from an EMBL/GenBank/DDBJ whole genome shotgun (WGS) entry which is preliminary data.</text>
</comment>
<dbReference type="HAMAP" id="MF_00083">
    <property type="entry name" value="Pept_tRNA_hydro_bact"/>
    <property type="match status" value="1"/>
</dbReference>
<dbReference type="GO" id="GO:0000049">
    <property type="term" value="F:tRNA binding"/>
    <property type="evidence" value="ECO:0007669"/>
    <property type="project" value="UniProtKB-UniRule"/>
</dbReference>
<feature type="binding site" evidence="7">
    <location>
        <position position="69"/>
    </location>
    <ligand>
        <name>tRNA</name>
        <dbReference type="ChEBI" id="CHEBI:17843"/>
    </ligand>
</feature>
<evidence type="ECO:0000256" key="2">
    <source>
        <dbReference type="ARBA" id="ARBA00022555"/>
    </source>
</evidence>
<dbReference type="PROSITE" id="PS01195">
    <property type="entry name" value="PEPT_TRNA_HYDROL_1"/>
    <property type="match status" value="1"/>
</dbReference>
<dbReference type="FunFam" id="3.40.50.1470:FF:000001">
    <property type="entry name" value="Peptidyl-tRNA hydrolase"/>
    <property type="match status" value="1"/>
</dbReference>
<comment type="similarity">
    <text evidence="5 7 9">Belongs to the PTH family.</text>
</comment>
<comment type="function">
    <text evidence="7">Catalyzes the release of premature peptidyl moieties from peptidyl-tRNA molecules trapped in stalled 50S ribosomal subunits, and thus maintains levels of free tRNAs and 50S ribosomes.</text>
</comment>
<name>A0A363UQ32_9GAMM</name>
<dbReference type="GO" id="GO:0006515">
    <property type="term" value="P:protein quality control for misfolded or incompletely synthesized proteins"/>
    <property type="evidence" value="ECO:0007669"/>
    <property type="project" value="UniProtKB-UniRule"/>
</dbReference>
<dbReference type="InterPro" id="IPR036416">
    <property type="entry name" value="Pept_tRNA_hydro_sf"/>
</dbReference>
<dbReference type="Pfam" id="PF01195">
    <property type="entry name" value="Pept_tRNA_hydro"/>
    <property type="match status" value="1"/>
</dbReference>
<keyword evidence="3 7" id="KW-0378">Hydrolase</keyword>
<proteinExistence type="inferred from homology"/>
<comment type="function">
    <text evidence="7">Hydrolyzes ribosome-free peptidyl-tRNAs (with 1 or more amino acids incorporated), which drop off the ribosome during protein synthesis, or as a result of ribosome stalling.</text>
</comment>
<comment type="subcellular location">
    <subcellularLocation>
        <location evidence="7">Cytoplasm</location>
    </subcellularLocation>
</comment>
<dbReference type="AlphaFoldDB" id="A0A363UQ32"/>
<dbReference type="RefSeq" id="WP_109718424.1">
    <property type="nucleotide sequence ID" value="NZ_QEQK01000001.1"/>
</dbReference>
<dbReference type="PANTHER" id="PTHR17224">
    <property type="entry name" value="PEPTIDYL-TRNA HYDROLASE"/>
    <property type="match status" value="1"/>
</dbReference>
<evidence type="ECO:0000256" key="3">
    <source>
        <dbReference type="ARBA" id="ARBA00022801"/>
    </source>
</evidence>
<feature type="site" description="Discriminates between blocked and unblocked aminoacyl-tRNA" evidence="7">
    <location>
        <position position="13"/>
    </location>
</feature>
<dbReference type="OrthoDB" id="9800507at2"/>
<evidence type="ECO:0000313" key="11">
    <source>
        <dbReference type="Proteomes" id="UP000251800"/>
    </source>
</evidence>
<dbReference type="GO" id="GO:0005737">
    <property type="term" value="C:cytoplasm"/>
    <property type="evidence" value="ECO:0007669"/>
    <property type="project" value="UniProtKB-SubCell"/>
</dbReference>
<reference evidence="10 11" key="1">
    <citation type="submission" date="2018-05" db="EMBL/GenBank/DDBJ databases">
        <title>Abyssibacter profundi OUC007T gen. nov., sp. nov, a marine bacterium isolated from seawater of the Mariana Trench.</title>
        <authorList>
            <person name="Zhou S."/>
        </authorList>
    </citation>
    <scope>NUCLEOTIDE SEQUENCE [LARGE SCALE GENOMIC DNA]</scope>
    <source>
        <strain evidence="10 11">OUC007</strain>
    </source>
</reference>
<evidence type="ECO:0000256" key="5">
    <source>
        <dbReference type="ARBA" id="ARBA00038063"/>
    </source>
</evidence>
<feature type="site" description="Stabilizes the basic form of H active site to accept a proton" evidence="7">
    <location>
        <position position="96"/>
    </location>
</feature>
<keyword evidence="7" id="KW-0963">Cytoplasm</keyword>
<evidence type="ECO:0000256" key="9">
    <source>
        <dbReference type="RuleBase" id="RU004320"/>
    </source>
</evidence>
<sequence>MSANIAAIIGLGNPGSEYHRTRHNAGWWMIDWLASHAGASLSMNKKMNAELAQANLGGQSVWLVKPQTFMNRSGQSMQALAQFYKLPTESLLVIHDELDLPCGTARLKRGGGHGGHNGLRSAIAHCGADFARLRLGIGHPGHRDQVLNYVLKPPTANEQIELDRCIDRAGDALLLMLQRGWDRATQQLHTKSDH</sequence>
<dbReference type="EMBL" id="QEQK01000001">
    <property type="protein sequence ID" value="PWN57568.1"/>
    <property type="molecule type" value="Genomic_DNA"/>
</dbReference>
<dbReference type="Gene3D" id="3.40.50.1470">
    <property type="entry name" value="Peptidyl-tRNA hydrolase"/>
    <property type="match status" value="1"/>
</dbReference>
<keyword evidence="4 7" id="KW-0694">RNA-binding</keyword>
<dbReference type="InterPro" id="IPR018171">
    <property type="entry name" value="Pept_tRNA_hydro_CS"/>
</dbReference>
<comment type="subunit">
    <text evidence="7">Monomer.</text>
</comment>
<dbReference type="NCBIfam" id="TIGR00447">
    <property type="entry name" value="pth"/>
    <property type="match status" value="1"/>
</dbReference>
<dbReference type="Proteomes" id="UP000251800">
    <property type="component" value="Unassembled WGS sequence"/>
</dbReference>
<feature type="active site" description="Proton acceptor" evidence="7">
    <location>
        <position position="23"/>
    </location>
</feature>
<dbReference type="InterPro" id="IPR001328">
    <property type="entry name" value="Pept_tRNA_hydro"/>
</dbReference>
<accession>A0A363UQ32</accession>
<evidence type="ECO:0000256" key="7">
    <source>
        <dbReference type="HAMAP-Rule" id="MF_00083"/>
    </source>
</evidence>
<dbReference type="CDD" id="cd00462">
    <property type="entry name" value="PTH"/>
    <property type="match status" value="1"/>
</dbReference>
<dbReference type="EC" id="3.1.1.29" evidence="1 7"/>
<keyword evidence="2 7" id="KW-0820">tRNA-binding</keyword>
<feature type="binding site" evidence="7">
    <location>
        <position position="117"/>
    </location>
    <ligand>
        <name>tRNA</name>
        <dbReference type="ChEBI" id="CHEBI:17843"/>
    </ligand>
</feature>
<organism evidence="10 11">
    <name type="scientific">Abyssibacter profundi</name>
    <dbReference type="NCBI Taxonomy" id="2182787"/>
    <lineage>
        <taxon>Bacteria</taxon>
        <taxon>Pseudomonadati</taxon>
        <taxon>Pseudomonadota</taxon>
        <taxon>Gammaproteobacteria</taxon>
        <taxon>Chromatiales</taxon>
        <taxon>Oceanococcaceae</taxon>
        <taxon>Abyssibacter</taxon>
    </lineage>
</organism>
<feature type="binding site" evidence="7">
    <location>
        <position position="18"/>
    </location>
    <ligand>
        <name>tRNA</name>
        <dbReference type="ChEBI" id="CHEBI:17843"/>
    </ligand>
</feature>
<dbReference type="GO" id="GO:0004045">
    <property type="term" value="F:peptidyl-tRNA hydrolase activity"/>
    <property type="evidence" value="ECO:0007669"/>
    <property type="project" value="UniProtKB-UniRule"/>
</dbReference>
<comment type="catalytic activity">
    <reaction evidence="7 8">
        <text>an N-acyl-L-alpha-aminoacyl-tRNA + H2O = an N-acyl-L-amino acid + a tRNA + H(+)</text>
        <dbReference type="Rhea" id="RHEA:54448"/>
        <dbReference type="Rhea" id="RHEA-COMP:10123"/>
        <dbReference type="Rhea" id="RHEA-COMP:13883"/>
        <dbReference type="ChEBI" id="CHEBI:15377"/>
        <dbReference type="ChEBI" id="CHEBI:15378"/>
        <dbReference type="ChEBI" id="CHEBI:59874"/>
        <dbReference type="ChEBI" id="CHEBI:78442"/>
        <dbReference type="ChEBI" id="CHEBI:138191"/>
        <dbReference type="EC" id="3.1.1.29"/>
    </reaction>
</comment>